<feature type="compositionally biased region" description="Acidic residues" evidence="1">
    <location>
        <begin position="59"/>
        <end position="83"/>
    </location>
</feature>
<organism evidence="4 5">
    <name type="scientific">Candidatus Lachnoclostridium stercoravium</name>
    <dbReference type="NCBI Taxonomy" id="2838633"/>
    <lineage>
        <taxon>Bacteria</taxon>
        <taxon>Bacillati</taxon>
        <taxon>Bacillota</taxon>
        <taxon>Clostridia</taxon>
        <taxon>Lachnospirales</taxon>
        <taxon>Lachnospiraceae</taxon>
    </lineage>
</organism>
<reference evidence="4" key="2">
    <citation type="submission" date="2021-04" db="EMBL/GenBank/DDBJ databases">
        <authorList>
            <person name="Gilroy R."/>
        </authorList>
    </citation>
    <scope>NUCLEOTIDE SEQUENCE</scope>
    <source>
        <strain evidence="4">CHK178-16964</strain>
    </source>
</reference>
<feature type="domain" description="Flavodoxin-like" evidence="3">
    <location>
        <begin position="88"/>
        <end position="241"/>
    </location>
</feature>
<evidence type="ECO:0000259" key="3">
    <source>
        <dbReference type="PROSITE" id="PS50902"/>
    </source>
</evidence>
<dbReference type="PANTHER" id="PTHR39201:SF1">
    <property type="entry name" value="FLAVODOXIN-LIKE DOMAIN-CONTAINING PROTEIN"/>
    <property type="match status" value="1"/>
</dbReference>
<keyword evidence="2" id="KW-0732">Signal</keyword>
<dbReference type="Pfam" id="PF12682">
    <property type="entry name" value="Flavodoxin_4"/>
    <property type="match status" value="1"/>
</dbReference>
<dbReference type="AlphaFoldDB" id="A0A9D2HGC1"/>
<dbReference type="SUPFAM" id="SSF52218">
    <property type="entry name" value="Flavoproteins"/>
    <property type="match status" value="1"/>
</dbReference>
<feature type="compositionally biased region" description="Acidic residues" evidence="1">
    <location>
        <begin position="36"/>
        <end position="50"/>
    </location>
</feature>
<feature type="compositionally biased region" description="Low complexity" evidence="1">
    <location>
        <begin position="24"/>
        <end position="35"/>
    </location>
</feature>
<reference evidence="4" key="1">
    <citation type="journal article" date="2021" name="PeerJ">
        <title>Extensive microbial diversity within the chicken gut microbiome revealed by metagenomics and culture.</title>
        <authorList>
            <person name="Gilroy R."/>
            <person name="Ravi A."/>
            <person name="Getino M."/>
            <person name="Pursley I."/>
            <person name="Horton D.L."/>
            <person name="Alikhan N.F."/>
            <person name="Baker D."/>
            <person name="Gharbi K."/>
            <person name="Hall N."/>
            <person name="Watson M."/>
            <person name="Adriaenssens E.M."/>
            <person name="Foster-Nyarko E."/>
            <person name="Jarju S."/>
            <person name="Secka A."/>
            <person name="Antonio M."/>
            <person name="Oren A."/>
            <person name="Chaudhuri R.R."/>
            <person name="La Ragione R."/>
            <person name="Hildebrand F."/>
            <person name="Pallen M.J."/>
        </authorList>
    </citation>
    <scope>NUCLEOTIDE SEQUENCE</scope>
    <source>
        <strain evidence="4">CHK178-16964</strain>
    </source>
</reference>
<dbReference type="PROSITE" id="PS50902">
    <property type="entry name" value="FLAVODOXIN_LIKE"/>
    <property type="match status" value="1"/>
</dbReference>
<gene>
    <name evidence="4" type="ORF">IAA07_04625</name>
</gene>
<dbReference type="GO" id="GO:0016651">
    <property type="term" value="F:oxidoreductase activity, acting on NAD(P)H"/>
    <property type="evidence" value="ECO:0007669"/>
    <property type="project" value="UniProtKB-ARBA"/>
</dbReference>
<feature type="signal peptide" evidence="2">
    <location>
        <begin position="1"/>
        <end position="26"/>
    </location>
</feature>
<dbReference type="EMBL" id="DWZA01000040">
    <property type="protein sequence ID" value="HJA70851.1"/>
    <property type="molecule type" value="Genomic_DNA"/>
</dbReference>
<dbReference type="InterPro" id="IPR029039">
    <property type="entry name" value="Flavoprotein-like_sf"/>
</dbReference>
<proteinExistence type="predicted"/>
<dbReference type="Gene3D" id="3.40.50.360">
    <property type="match status" value="1"/>
</dbReference>
<dbReference type="PANTHER" id="PTHR39201">
    <property type="entry name" value="EXPORTED PROTEIN-RELATED"/>
    <property type="match status" value="1"/>
</dbReference>
<sequence>MKKLLTFIVSSALALSLAACNGQSTAAENTNAAAEAAEEVSAETPAEENVTEAVTETETSVEAETSAEAEDPAEETDGEEEAVSEGGVLVAYFSWSGNTEQMAQIIAEETGADLFEIAPATPYTDDYDELLDIAQQEQADNARPELAAQAENWDSYDTVFVGYPNWWSDAPMAVYTFLESCDWTGKALVPFNTSASGGFGRSLSGIEESAAGAEILEGLDLTESELSDAESRISEWLAGLGLAL</sequence>
<accession>A0A9D2HGC1</accession>
<evidence type="ECO:0000256" key="1">
    <source>
        <dbReference type="SAM" id="MobiDB-lite"/>
    </source>
</evidence>
<feature type="region of interest" description="Disordered" evidence="1">
    <location>
        <begin position="24"/>
        <end position="83"/>
    </location>
</feature>
<protein>
    <submittedName>
        <fullName evidence="4">Flavodoxin</fullName>
    </submittedName>
</protein>
<evidence type="ECO:0000256" key="2">
    <source>
        <dbReference type="SAM" id="SignalP"/>
    </source>
</evidence>
<dbReference type="GO" id="GO:0010181">
    <property type="term" value="F:FMN binding"/>
    <property type="evidence" value="ECO:0007669"/>
    <property type="project" value="InterPro"/>
</dbReference>
<feature type="chain" id="PRO_5039094171" evidence="2">
    <location>
        <begin position="27"/>
        <end position="244"/>
    </location>
</feature>
<evidence type="ECO:0000313" key="4">
    <source>
        <dbReference type="EMBL" id="HJA70851.1"/>
    </source>
</evidence>
<dbReference type="Proteomes" id="UP000823900">
    <property type="component" value="Unassembled WGS sequence"/>
</dbReference>
<name>A0A9D2HGC1_9FIRM</name>
<evidence type="ECO:0000313" key="5">
    <source>
        <dbReference type="Proteomes" id="UP000823900"/>
    </source>
</evidence>
<dbReference type="PROSITE" id="PS51257">
    <property type="entry name" value="PROKAR_LIPOPROTEIN"/>
    <property type="match status" value="1"/>
</dbReference>
<comment type="caution">
    <text evidence="4">The sequence shown here is derived from an EMBL/GenBank/DDBJ whole genome shotgun (WGS) entry which is preliminary data.</text>
</comment>
<dbReference type="InterPro" id="IPR008254">
    <property type="entry name" value="Flavodoxin/NO_synth"/>
</dbReference>